<gene>
    <name evidence="2" type="ORF">JCM21142_104383</name>
</gene>
<protein>
    <submittedName>
        <fullName evidence="2">Uncharacterized protein</fullName>
    </submittedName>
</protein>
<dbReference type="AlphaFoldDB" id="W7Y450"/>
<organism evidence="2 3">
    <name type="scientific">Saccharicrinis fermentans DSM 9555 = JCM 21142</name>
    <dbReference type="NCBI Taxonomy" id="869213"/>
    <lineage>
        <taxon>Bacteria</taxon>
        <taxon>Pseudomonadati</taxon>
        <taxon>Bacteroidota</taxon>
        <taxon>Bacteroidia</taxon>
        <taxon>Marinilabiliales</taxon>
        <taxon>Marinilabiliaceae</taxon>
        <taxon>Saccharicrinis</taxon>
    </lineage>
</organism>
<keyword evidence="1" id="KW-0472">Membrane</keyword>
<keyword evidence="3" id="KW-1185">Reference proteome</keyword>
<evidence type="ECO:0000256" key="1">
    <source>
        <dbReference type="SAM" id="Phobius"/>
    </source>
</evidence>
<sequence length="103" mass="11962">MVLSLYLSLSNFSQYPLGKFIWFLVLFVCPFNFTEIMFINIKKAKSANKIIVETSVFSVFDKKASKTRLSIFLKPRSLLMVNDCFKNENNAIFGVFLQRLFNS</sequence>
<dbReference type="Proteomes" id="UP000019402">
    <property type="component" value="Unassembled WGS sequence"/>
</dbReference>
<keyword evidence="1" id="KW-1133">Transmembrane helix</keyword>
<evidence type="ECO:0000313" key="3">
    <source>
        <dbReference type="Proteomes" id="UP000019402"/>
    </source>
</evidence>
<proteinExistence type="predicted"/>
<dbReference type="EMBL" id="BAMD01000103">
    <property type="protein sequence ID" value="GAF05640.1"/>
    <property type="molecule type" value="Genomic_DNA"/>
</dbReference>
<accession>W7Y450</accession>
<reference evidence="2 3" key="1">
    <citation type="journal article" date="2014" name="Genome Announc.">
        <title>Draft Genome Sequence of Cytophaga fermentans JCM 21142T, a Facultative Anaerobe Isolated from Marine Mud.</title>
        <authorList>
            <person name="Starns D."/>
            <person name="Oshima K."/>
            <person name="Suda W."/>
            <person name="Iino T."/>
            <person name="Yuki M."/>
            <person name="Inoue J."/>
            <person name="Kitamura K."/>
            <person name="Iida T."/>
            <person name="Darby A."/>
            <person name="Hattori M."/>
            <person name="Ohkuma M."/>
        </authorList>
    </citation>
    <scope>NUCLEOTIDE SEQUENCE [LARGE SCALE GENOMIC DNA]</scope>
    <source>
        <strain evidence="2 3">JCM 21142</strain>
    </source>
</reference>
<feature type="transmembrane region" description="Helical" evidence="1">
    <location>
        <begin position="20"/>
        <end position="41"/>
    </location>
</feature>
<keyword evidence="1" id="KW-0812">Transmembrane</keyword>
<comment type="caution">
    <text evidence="2">The sequence shown here is derived from an EMBL/GenBank/DDBJ whole genome shotgun (WGS) entry which is preliminary data.</text>
</comment>
<evidence type="ECO:0000313" key="2">
    <source>
        <dbReference type="EMBL" id="GAF05640.1"/>
    </source>
</evidence>
<name>W7Y450_9BACT</name>